<reference evidence="12" key="2">
    <citation type="journal article" date="2019" name="PLoS ONE">
        <title>Plastid genome evolution in tribe Desmodieae (Fabaceae: Papilionoideae).</title>
        <authorList>
            <person name="Jin D.P."/>
            <person name="Choi I.S."/>
            <person name="Choi B.H."/>
        </authorList>
    </citation>
    <scope>NUCLEOTIDE SEQUENCE</scope>
</reference>
<comment type="function">
    <text evidence="1 11">Seems to be required for the assembly of the photosystem I complex.</text>
</comment>
<evidence type="ECO:0000256" key="6">
    <source>
        <dbReference type="ARBA" id="ARBA00022692"/>
    </source>
</evidence>
<evidence type="ECO:0000256" key="5">
    <source>
        <dbReference type="ARBA" id="ARBA00022640"/>
    </source>
</evidence>
<keyword evidence="12" id="KW-0150">Chloroplast</keyword>
<evidence type="ECO:0000256" key="9">
    <source>
        <dbReference type="ARBA" id="ARBA00023136"/>
    </source>
</evidence>
<keyword evidence="6 11" id="KW-0812">Transmembrane</keyword>
<dbReference type="HAMAP" id="MF_00437">
    <property type="entry name" value="Ycf4"/>
    <property type="match status" value="1"/>
</dbReference>
<evidence type="ECO:0000256" key="1">
    <source>
        <dbReference type="ARBA" id="ARBA00002862"/>
    </source>
</evidence>
<dbReference type="PANTHER" id="PTHR33288:SF4">
    <property type="entry name" value="PHOTOSYSTEM I ASSEMBLY PROTEIN YCF4"/>
    <property type="match status" value="1"/>
</dbReference>
<keyword evidence="9 11" id="KW-0472">Membrane</keyword>
<comment type="similarity">
    <text evidence="2 11">Belongs to the Ycf4 family.</text>
</comment>
<feature type="transmembrane region" description="Helical" evidence="11">
    <location>
        <begin position="68"/>
        <end position="101"/>
    </location>
</feature>
<evidence type="ECO:0000313" key="12">
    <source>
        <dbReference type="EMBL" id="AYA54461.1"/>
    </source>
</evidence>
<evidence type="ECO:0000256" key="10">
    <source>
        <dbReference type="ARBA" id="ARBA00046286"/>
    </source>
</evidence>
<dbReference type="GO" id="GO:0009535">
    <property type="term" value="C:chloroplast thylakoid membrane"/>
    <property type="evidence" value="ECO:0007669"/>
    <property type="project" value="UniProtKB-SubCell"/>
</dbReference>
<evidence type="ECO:0000256" key="8">
    <source>
        <dbReference type="ARBA" id="ARBA00023078"/>
    </source>
</evidence>
<evidence type="ECO:0000256" key="4">
    <source>
        <dbReference type="ARBA" id="ARBA00022531"/>
    </source>
</evidence>
<evidence type="ECO:0000256" key="11">
    <source>
        <dbReference type="HAMAP-Rule" id="MF_00437"/>
    </source>
</evidence>
<feature type="transmembrane region" description="Helical" evidence="11">
    <location>
        <begin position="25"/>
        <end position="48"/>
    </location>
</feature>
<comment type="subcellular location">
    <subcellularLocation>
        <location evidence="10">Plastid thylakoid membrane</location>
        <topology evidence="10">Multi-pass membrane protein</topology>
    </subcellularLocation>
    <subcellularLocation>
        <location evidence="11">Plastid</location>
        <location evidence="11">Chloroplast thylakoid membrane</location>
        <topology evidence="11">Multi-pass membrane protein</topology>
    </subcellularLocation>
</comment>
<evidence type="ECO:0000256" key="7">
    <source>
        <dbReference type="ARBA" id="ARBA00022989"/>
    </source>
</evidence>
<dbReference type="GO" id="GO:0009522">
    <property type="term" value="C:photosystem I"/>
    <property type="evidence" value="ECO:0007669"/>
    <property type="project" value="InterPro"/>
</dbReference>
<sequence length="202" mass="23648">MKKRVIRLEDLLVYPITGSRKQSNYFWAFIILLGSLGLFSVAVFSYLGMDFVFLSEKIQDFPFIPDYIYFPFIPQGATMCFYGIGGLFISFYLWCIILWDVGGGYDIFDKKEKKVCFFRWGFPGKNRCIILEIPMEEIQSIRIGVSKVSFFNRTFTYDIVFMETIEYGFIPLTRIEDDLIPPQIADKAAEVSRFLEVPFLYF</sequence>
<dbReference type="Pfam" id="PF02392">
    <property type="entry name" value="Ycf4"/>
    <property type="match status" value="1"/>
</dbReference>
<organism evidence="12">
    <name type="scientific">Hylodesmum podocarpum subsp. podocarpum</name>
    <dbReference type="NCBI Taxonomy" id="2340850"/>
    <lineage>
        <taxon>Eukaryota</taxon>
        <taxon>Viridiplantae</taxon>
        <taxon>Streptophyta</taxon>
        <taxon>Embryophyta</taxon>
        <taxon>Tracheophyta</taxon>
        <taxon>Spermatophyta</taxon>
        <taxon>Magnoliopsida</taxon>
        <taxon>eudicotyledons</taxon>
        <taxon>Gunneridae</taxon>
        <taxon>Pentapetalae</taxon>
        <taxon>rosids</taxon>
        <taxon>fabids</taxon>
        <taxon>Fabales</taxon>
        <taxon>Fabaceae</taxon>
        <taxon>Papilionoideae</taxon>
        <taxon>50 kb inversion clade</taxon>
        <taxon>NPAAA clade</taxon>
        <taxon>indigoferoid/millettioid clade</taxon>
        <taxon>Desmodieae</taxon>
        <taxon>Hylodesmum</taxon>
    </lineage>
</organism>
<evidence type="ECO:0000256" key="3">
    <source>
        <dbReference type="ARBA" id="ARBA00015395"/>
    </source>
</evidence>
<dbReference type="PANTHER" id="PTHR33288">
    <property type="match status" value="1"/>
</dbReference>
<keyword evidence="7 11" id="KW-1133">Transmembrane helix</keyword>
<dbReference type="AlphaFoldDB" id="A0A510BV25"/>
<keyword evidence="8 11" id="KW-0793">Thylakoid</keyword>
<reference evidence="12" key="1">
    <citation type="submission" date="2018-01" db="EMBL/GenBank/DDBJ databases">
        <authorList>
            <person name="Jin D.-P."/>
            <person name="Choi I.-S."/>
            <person name="Choi B.-H."/>
        </authorList>
    </citation>
    <scope>NUCLEOTIDE SEQUENCE</scope>
</reference>
<proteinExistence type="inferred from homology"/>
<dbReference type="GO" id="GO:0015979">
    <property type="term" value="P:photosynthesis"/>
    <property type="evidence" value="ECO:0007669"/>
    <property type="project" value="UniProtKB-UniRule"/>
</dbReference>
<protein>
    <recommendedName>
        <fullName evidence="3 11">Photosystem I assembly protein Ycf4</fullName>
    </recommendedName>
</protein>
<dbReference type="EMBL" id="MG867568">
    <property type="protein sequence ID" value="AYA54461.1"/>
    <property type="molecule type" value="Genomic_DNA"/>
</dbReference>
<accession>A0A510BV25</accession>
<evidence type="ECO:0000256" key="2">
    <source>
        <dbReference type="ARBA" id="ARBA00008198"/>
    </source>
</evidence>
<name>A0A510BV25_9FABA</name>
<gene>
    <name evidence="11 12" type="primary">ycf4</name>
</gene>
<geneLocation type="chloroplast" evidence="12"/>
<dbReference type="InterPro" id="IPR003359">
    <property type="entry name" value="PSI_Ycf4_assembly"/>
</dbReference>
<keyword evidence="5 12" id="KW-0934">Plastid</keyword>
<keyword evidence="4 11" id="KW-0602">Photosynthesis</keyword>